<evidence type="ECO:0000256" key="1">
    <source>
        <dbReference type="SAM" id="MobiDB-lite"/>
    </source>
</evidence>
<sequence>MGQGVLHRPKILILLHLWWTRRPAIQCDWCLVWGGPWDPELLPAYAAWPMFREILMDRSSRSFAALAGWSFIPDPADKYIHAASQTTRMRRRPAWEKPDPLTMPSAPGAHTAAVHDEALRDRLNARLGITSDQRGA</sequence>
<keyword evidence="3" id="KW-1185">Reference proteome</keyword>
<gene>
    <name evidence="2" type="ORF">BREU_1376</name>
</gene>
<reference evidence="2 3" key="1">
    <citation type="submission" date="2014-03" db="EMBL/GenBank/DDBJ databases">
        <title>Genomics of Bifidobacteria.</title>
        <authorList>
            <person name="Ventura M."/>
            <person name="Milani C."/>
            <person name="Lugli G.A."/>
        </authorList>
    </citation>
    <scope>NUCLEOTIDE SEQUENCE [LARGE SCALE GENOMIC DNA]</scope>
    <source>
        <strain evidence="2 3">DSM 23975</strain>
    </source>
</reference>
<dbReference type="eggNOG" id="ENOG503072W">
    <property type="taxonomic scope" value="Bacteria"/>
</dbReference>
<evidence type="ECO:0000313" key="2">
    <source>
        <dbReference type="EMBL" id="KFI86207.1"/>
    </source>
</evidence>
<comment type="caution">
    <text evidence="2">The sequence shown here is derived from an EMBL/GenBank/DDBJ whole genome shotgun (WGS) entry which is preliminary data.</text>
</comment>
<evidence type="ECO:0000313" key="3">
    <source>
        <dbReference type="Proteomes" id="UP000028984"/>
    </source>
</evidence>
<proteinExistence type="predicted"/>
<dbReference type="Proteomes" id="UP000028984">
    <property type="component" value="Unassembled WGS sequence"/>
</dbReference>
<dbReference type="STRING" id="1437610.BREU_1376"/>
<dbReference type="AlphaFoldDB" id="A0A087CSF7"/>
<accession>A0A087CSF7</accession>
<feature type="region of interest" description="Disordered" evidence="1">
    <location>
        <begin position="89"/>
        <end position="110"/>
    </location>
</feature>
<dbReference type="RefSeq" id="WP_140462419.1">
    <property type="nucleotide sequence ID" value="NZ_JDUW01000030.1"/>
</dbReference>
<dbReference type="EMBL" id="JGZK01000005">
    <property type="protein sequence ID" value="KFI86207.1"/>
    <property type="molecule type" value="Genomic_DNA"/>
</dbReference>
<protein>
    <submittedName>
        <fullName evidence="2">Uncharacterized protein</fullName>
    </submittedName>
</protein>
<name>A0A087CSF7_9BIFI</name>
<dbReference type="OrthoDB" id="3232551at2"/>
<organism evidence="2 3">
    <name type="scientific">Bifidobacterium reuteri DSM 23975</name>
    <dbReference type="NCBI Taxonomy" id="1437610"/>
    <lineage>
        <taxon>Bacteria</taxon>
        <taxon>Bacillati</taxon>
        <taxon>Actinomycetota</taxon>
        <taxon>Actinomycetes</taxon>
        <taxon>Bifidobacteriales</taxon>
        <taxon>Bifidobacteriaceae</taxon>
        <taxon>Bifidobacterium</taxon>
    </lineage>
</organism>